<keyword evidence="4 7" id="KW-0863">Zinc-finger</keyword>
<evidence type="ECO:0000256" key="8">
    <source>
        <dbReference type="SAM" id="MobiDB-lite"/>
    </source>
</evidence>
<dbReference type="PANTHER" id="PTHR13100">
    <property type="entry name" value="CELL GROWTH-REGULATING NUCLEOLAR PROTEIN LYAR"/>
    <property type="match status" value="1"/>
</dbReference>
<organism evidence="10 11">
    <name type="scientific">Agrilus planipennis</name>
    <name type="common">Emerald ash borer</name>
    <name type="synonym">Agrilus marcopoli</name>
    <dbReference type="NCBI Taxonomy" id="224129"/>
    <lineage>
        <taxon>Eukaryota</taxon>
        <taxon>Metazoa</taxon>
        <taxon>Ecdysozoa</taxon>
        <taxon>Arthropoda</taxon>
        <taxon>Hexapoda</taxon>
        <taxon>Insecta</taxon>
        <taxon>Pterygota</taxon>
        <taxon>Neoptera</taxon>
        <taxon>Endopterygota</taxon>
        <taxon>Coleoptera</taxon>
        <taxon>Polyphaga</taxon>
        <taxon>Elateriformia</taxon>
        <taxon>Buprestoidea</taxon>
        <taxon>Buprestidae</taxon>
        <taxon>Agrilinae</taxon>
        <taxon>Agrilus</taxon>
    </lineage>
</organism>
<dbReference type="Proteomes" id="UP000192223">
    <property type="component" value="Unplaced"/>
</dbReference>
<dbReference type="FunFam" id="3.30.1490.490:FF:000001">
    <property type="entry name" value="cell growth-regulating nucleolar protein-like"/>
    <property type="match status" value="1"/>
</dbReference>
<dbReference type="GO" id="GO:0000122">
    <property type="term" value="P:negative regulation of transcription by RNA polymerase II"/>
    <property type="evidence" value="ECO:0007669"/>
    <property type="project" value="TreeGrafter"/>
</dbReference>
<feature type="region of interest" description="Disordered" evidence="8">
    <location>
        <begin position="232"/>
        <end position="251"/>
    </location>
</feature>
<evidence type="ECO:0000256" key="6">
    <source>
        <dbReference type="ARBA" id="ARBA00023242"/>
    </source>
</evidence>
<reference evidence="11" key="1">
    <citation type="submission" date="2025-08" db="UniProtKB">
        <authorList>
            <consortium name="RefSeq"/>
        </authorList>
    </citation>
    <scope>IDENTIFICATION</scope>
    <source>
        <tissue evidence="11">Entire body</tissue>
    </source>
</reference>
<evidence type="ECO:0000313" key="11">
    <source>
        <dbReference type="RefSeq" id="XP_018324090.1"/>
    </source>
</evidence>
<dbReference type="STRING" id="224129.A0A1W4WVK4"/>
<evidence type="ECO:0000256" key="2">
    <source>
        <dbReference type="ARBA" id="ARBA00022723"/>
    </source>
</evidence>
<gene>
    <name evidence="11" type="primary">LOC108736235</name>
</gene>
<dbReference type="AlphaFoldDB" id="A0A1W4WVK4"/>
<keyword evidence="2" id="KW-0479">Metal-binding</keyword>
<dbReference type="InterPro" id="IPR039999">
    <property type="entry name" value="LYAR"/>
</dbReference>
<feature type="domain" description="Zinc finger C2H2 LYAR-type" evidence="9">
    <location>
        <begin position="32"/>
        <end position="59"/>
    </location>
</feature>
<dbReference type="PROSITE" id="PS51804">
    <property type="entry name" value="ZF_C2HC_LYAR"/>
    <property type="match status" value="1"/>
</dbReference>
<accession>A0A1W4WVK4</accession>
<evidence type="ECO:0000256" key="3">
    <source>
        <dbReference type="ARBA" id="ARBA00022737"/>
    </source>
</evidence>
<dbReference type="SUPFAM" id="SSF57667">
    <property type="entry name" value="beta-beta-alpha zinc fingers"/>
    <property type="match status" value="2"/>
</dbReference>
<feature type="compositionally biased region" description="Basic and acidic residues" evidence="8">
    <location>
        <begin position="236"/>
        <end position="250"/>
    </location>
</feature>
<comment type="subcellular location">
    <subcellularLocation>
        <location evidence="1">Nucleus</location>
    </subcellularLocation>
</comment>
<evidence type="ECO:0000256" key="7">
    <source>
        <dbReference type="PROSITE-ProRule" id="PRU01145"/>
    </source>
</evidence>
<dbReference type="FunCoup" id="A0A1W4WVK4">
    <property type="interactions" value="246"/>
</dbReference>
<sequence>MVVFTCNHCGESVHKPAVEKHYNFACRKYKDLTCVDCFKDFRGEEYSVHTKCLTEDERYAAKGSMPIGVQKKGEAKQDAWVEMIRAIIQEDINMKPQNKNLLLTISKHNNVPRKKQKFLNYIKSATGGKVSENTISDVWDIIESYKEKHVKLNKTKNENDKKEEENHSNSETIKMKNGESGAEKAPKTTKRKDVNDSIEVASPKKKSKTEKLKAAKETETVEVEKNSSEICRVNQKRKENDIDGDNEIKQKKNKTLETNYKLEENSTSKKKKQKVTDKTETSLKNEANQENASLKANKKKKNKNTVSEKTNSNGGGLELDEKISEINEQNLTQLNESSLIENSQENSKSFIIEDMILNIMKKYSEISIVKLEKKITTKYIKHTQEAEVPQKFVKKFHKKLKKCEKVEIADNIVKLKNVFDEQNN</sequence>
<dbReference type="OrthoDB" id="21474at2759"/>
<dbReference type="Pfam" id="PF08790">
    <property type="entry name" value="zf-LYAR"/>
    <property type="match status" value="1"/>
</dbReference>
<dbReference type="RefSeq" id="XP_018324090.1">
    <property type="nucleotide sequence ID" value="XM_018468588.2"/>
</dbReference>
<keyword evidence="5" id="KW-0862">Zinc</keyword>
<evidence type="ECO:0000256" key="1">
    <source>
        <dbReference type="ARBA" id="ARBA00004123"/>
    </source>
</evidence>
<dbReference type="GO" id="GO:0003677">
    <property type="term" value="F:DNA binding"/>
    <property type="evidence" value="ECO:0007669"/>
    <property type="project" value="InterPro"/>
</dbReference>
<evidence type="ECO:0000259" key="9">
    <source>
        <dbReference type="Pfam" id="PF08790"/>
    </source>
</evidence>
<evidence type="ECO:0000256" key="5">
    <source>
        <dbReference type="ARBA" id="ARBA00022833"/>
    </source>
</evidence>
<protein>
    <submittedName>
        <fullName evidence="11">Cell growth-regulating nucleolar protein</fullName>
    </submittedName>
</protein>
<feature type="region of interest" description="Disordered" evidence="8">
    <location>
        <begin position="263"/>
        <end position="318"/>
    </location>
</feature>
<feature type="compositionally biased region" description="Basic and acidic residues" evidence="8">
    <location>
        <begin position="274"/>
        <end position="283"/>
    </location>
</feature>
<evidence type="ECO:0000313" key="10">
    <source>
        <dbReference type="Proteomes" id="UP000192223"/>
    </source>
</evidence>
<feature type="compositionally biased region" description="Basic and acidic residues" evidence="8">
    <location>
        <begin position="209"/>
        <end position="227"/>
    </location>
</feature>
<keyword evidence="6" id="KW-0539">Nucleus</keyword>
<keyword evidence="10" id="KW-1185">Reference proteome</keyword>
<dbReference type="GeneID" id="108736235"/>
<dbReference type="InParanoid" id="A0A1W4WVK4"/>
<dbReference type="GO" id="GO:0006364">
    <property type="term" value="P:rRNA processing"/>
    <property type="evidence" value="ECO:0007669"/>
    <property type="project" value="TreeGrafter"/>
</dbReference>
<dbReference type="GO" id="GO:0005730">
    <property type="term" value="C:nucleolus"/>
    <property type="evidence" value="ECO:0007669"/>
    <property type="project" value="TreeGrafter"/>
</dbReference>
<dbReference type="PANTHER" id="PTHR13100:SF10">
    <property type="entry name" value="CELL GROWTH-REGULATING NUCLEOLAR PROTEIN"/>
    <property type="match status" value="1"/>
</dbReference>
<dbReference type="Gene3D" id="3.30.1490.490">
    <property type="match status" value="1"/>
</dbReference>
<keyword evidence="3" id="KW-0677">Repeat</keyword>
<evidence type="ECO:0000256" key="4">
    <source>
        <dbReference type="ARBA" id="ARBA00022771"/>
    </source>
</evidence>
<dbReference type="InterPro" id="IPR036236">
    <property type="entry name" value="Znf_C2H2_sf"/>
</dbReference>
<proteinExistence type="predicted"/>
<dbReference type="KEGG" id="apln:108736235"/>
<feature type="region of interest" description="Disordered" evidence="8">
    <location>
        <begin position="153"/>
        <end position="227"/>
    </location>
</feature>
<dbReference type="InterPro" id="IPR014898">
    <property type="entry name" value="Znf_C2H2_LYAR"/>
</dbReference>
<name>A0A1W4WVK4_AGRPL</name>
<dbReference type="GO" id="GO:0008270">
    <property type="term" value="F:zinc ion binding"/>
    <property type="evidence" value="ECO:0007669"/>
    <property type="project" value="UniProtKB-KW"/>
</dbReference>
<feature type="compositionally biased region" description="Basic and acidic residues" evidence="8">
    <location>
        <begin position="155"/>
        <end position="195"/>
    </location>
</feature>